<protein>
    <submittedName>
        <fullName evidence="1">Uncharacterized protein</fullName>
    </submittedName>
</protein>
<reference evidence="1 2" key="1">
    <citation type="submission" date="2017-07" db="EMBL/GenBank/DDBJ databases">
        <title>Mechanisms for carbon and nitrogen cycling indicate functional differentiation within the Candidate Phyla Radiation.</title>
        <authorList>
            <person name="Danczak R.E."/>
            <person name="Johnston M.D."/>
            <person name="Kenah C."/>
            <person name="Slattery M."/>
            <person name="Wrighton K.C."/>
            <person name="Wilkins M.J."/>
        </authorList>
    </citation>
    <scope>NUCLEOTIDE SEQUENCE [LARGE SCALE GENOMIC DNA]</scope>
    <source>
        <strain evidence="1">Licking1014_96</strain>
    </source>
</reference>
<organism evidence="1 2">
    <name type="scientific">Candidatus Berkelbacteria bacterium Licking1014_96</name>
    <dbReference type="NCBI Taxonomy" id="2017149"/>
    <lineage>
        <taxon>Bacteria</taxon>
        <taxon>Candidatus Berkelbacteria</taxon>
    </lineage>
</organism>
<sequence length="150" mass="16443">MAPKPIFAQPIGPSETPSTVGQGHWNNMCSGFCGDGPEDWDVCGLCGTKHMAPRDGDSLLRMRLLGIEGFEECCGKALDVVFRESGEEFTIVFLKQFAQNPTDSRFWILRHVLGEILTEAAQRVAEVSADIAQAQTNLTNVCDKVEGEPR</sequence>
<proteinExistence type="predicted"/>
<name>A0A554LFJ9_9BACT</name>
<dbReference type="AlphaFoldDB" id="A0A554LFJ9"/>
<dbReference type="Proteomes" id="UP000318296">
    <property type="component" value="Unassembled WGS sequence"/>
</dbReference>
<evidence type="ECO:0000313" key="2">
    <source>
        <dbReference type="Proteomes" id="UP000318296"/>
    </source>
</evidence>
<accession>A0A554LFJ9</accession>
<comment type="caution">
    <text evidence="1">The sequence shown here is derived from an EMBL/GenBank/DDBJ whole genome shotgun (WGS) entry which is preliminary data.</text>
</comment>
<gene>
    <name evidence="1" type="ORF">CEN92_222</name>
</gene>
<dbReference type="EMBL" id="VMGH01000031">
    <property type="protein sequence ID" value="TSC91671.1"/>
    <property type="molecule type" value="Genomic_DNA"/>
</dbReference>
<evidence type="ECO:0000313" key="1">
    <source>
        <dbReference type="EMBL" id="TSC91671.1"/>
    </source>
</evidence>